<comment type="similarity">
    <text evidence="7">Belongs to the TRAFAC class myosin-kinesin ATPase superfamily. Kinesin family.</text>
</comment>
<dbReference type="GO" id="GO:0007018">
    <property type="term" value="P:microtubule-based movement"/>
    <property type="evidence" value="ECO:0007669"/>
    <property type="project" value="InterPro"/>
</dbReference>
<evidence type="ECO:0000256" key="8">
    <source>
        <dbReference type="SAM" id="Coils"/>
    </source>
</evidence>
<dbReference type="GO" id="GO:0008017">
    <property type="term" value="F:microtubule binding"/>
    <property type="evidence" value="ECO:0007669"/>
    <property type="project" value="InterPro"/>
</dbReference>
<dbReference type="PROSITE" id="PS50067">
    <property type="entry name" value="KINESIN_MOTOR_2"/>
    <property type="match status" value="1"/>
</dbReference>
<evidence type="ECO:0000256" key="5">
    <source>
        <dbReference type="ARBA" id="ARBA00023175"/>
    </source>
</evidence>
<evidence type="ECO:0000256" key="9">
    <source>
        <dbReference type="SAM" id="MobiDB-lite"/>
    </source>
</evidence>
<dbReference type="PANTHER" id="PTHR47968:SF75">
    <property type="entry name" value="CENTROMERE-ASSOCIATED PROTEIN E"/>
    <property type="match status" value="1"/>
</dbReference>
<dbReference type="PANTHER" id="PTHR47968">
    <property type="entry name" value="CENTROMERE PROTEIN E"/>
    <property type="match status" value="1"/>
</dbReference>
<evidence type="ECO:0000256" key="3">
    <source>
        <dbReference type="ARBA" id="ARBA00022840"/>
    </source>
</evidence>
<dbReference type="SUPFAM" id="SSF52540">
    <property type="entry name" value="P-loop containing nucleoside triphosphate hydrolases"/>
    <property type="match status" value="1"/>
</dbReference>
<keyword evidence="2" id="KW-0547">Nucleotide-binding</keyword>
<evidence type="ECO:0000313" key="12">
    <source>
        <dbReference type="Proteomes" id="UP001176961"/>
    </source>
</evidence>
<sequence length="316" mass="34985">MVENQISVVARLRPGWGGNQEWVKNGEKNIMRRNGTEIYTFDDVFDHLCSNEVIYEKVMAGLVDAALSGYNTAVCAYGQSGAALQDENKRLQLLVKDLQSKLNEKAEEIVILQGTVENLKIKMKDNMDAEQGTSESENAIDFAEKRIFDYALKTTLDNTNSLPTCQRMFAGSFPSPTVTTRAPGAPGTPRRSSMRTSTTTPSTTTPTTTPPPPPARCAMECPNIYDPDCNNAPNVVCLSAQRAMYMVIPEQGGLECRAMVTCVEQTNEYYYLPNTRGMDGFRVVQDVVCVLVNNMFQWQLRDMTEISGIGCQARLG</sequence>
<evidence type="ECO:0000256" key="6">
    <source>
        <dbReference type="ARBA" id="ARBA00023212"/>
    </source>
</evidence>
<keyword evidence="4 8" id="KW-0175">Coiled coil</keyword>
<dbReference type="GO" id="GO:0003777">
    <property type="term" value="F:microtubule motor activity"/>
    <property type="evidence" value="ECO:0007669"/>
    <property type="project" value="InterPro"/>
</dbReference>
<keyword evidence="3" id="KW-0067">ATP-binding</keyword>
<evidence type="ECO:0000256" key="1">
    <source>
        <dbReference type="ARBA" id="ARBA00004245"/>
    </source>
</evidence>
<dbReference type="InterPro" id="IPR027640">
    <property type="entry name" value="Kinesin-like_fam"/>
</dbReference>
<gene>
    <name evidence="11" type="ORF">CYNAS_LOCUS22472</name>
</gene>
<dbReference type="GO" id="GO:0005524">
    <property type="term" value="F:ATP binding"/>
    <property type="evidence" value="ECO:0007669"/>
    <property type="project" value="UniProtKB-KW"/>
</dbReference>
<comment type="caution">
    <text evidence="7">Lacks conserved residue(s) required for the propagation of feature annotation.</text>
</comment>
<comment type="caution">
    <text evidence="11">The sequence shown here is derived from an EMBL/GenBank/DDBJ whole genome shotgun (WGS) entry which is preliminary data.</text>
</comment>
<evidence type="ECO:0000313" key="11">
    <source>
        <dbReference type="EMBL" id="CAJ0610489.1"/>
    </source>
</evidence>
<keyword evidence="6" id="KW-0206">Cytoskeleton</keyword>
<evidence type="ECO:0000259" key="10">
    <source>
        <dbReference type="PROSITE" id="PS50067"/>
    </source>
</evidence>
<name>A0AA36MEP3_CYLNA</name>
<proteinExistence type="inferred from homology"/>
<dbReference type="Proteomes" id="UP001176961">
    <property type="component" value="Unassembled WGS sequence"/>
</dbReference>
<keyword evidence="5" id="KW-0505">Motor protein</keyword>
<dbReference type="AlphaFoldDB" id="A0AA36MEP3"/>
<comment type="subcellular location">
    <subcellularLocation>
        <location evidence="1">Cytoplasm</location>
        <location evidence="1">Cytoskeleton</location>
    </subcellularLocation>
</comment>
<reference evidence="11" key="1">
    <citation type="submission" date="2023-07" db="EMBL/GenBank/DDBJ databases">
        <authorList>
            <consortium name="CYATHOMIX"/>
        </authorList>
    </citation>
    <scope>NUCLEOTIDE SEQUENCE</scope>
    <source>
        <strain evidence="11">N/A</strain>
    </source>
</reference>
<feature type="region of interest" description="Disordered" evidence="9">
    <location>
        <begin position="173"/>
        <end position="214"/>
    </location>
</feature>
<evidence type="ECO:0000256" key="2">
    <source>
        <dbReference type="ARBA" id="ARBA00022741"/>
    </source>
</evidence>
<keyword evidence="12" id="KW-1185">Reference proteome</keyword>
<dbReference type="Gene3D" id="3.40.850.10">
    <property type="entry name" value="Kinesin motor domain"/>
    <property type="match status" value="1"/>
</dbReference>
<feature type="domain" description="Kinesin motor" evidence="10">
    <location>
        <begin position="5"/>
        <end position="82"/>
    </location>
</feature>
<feature type="coiled-coil region" evidence="8">
    <location>
        <begin position="81"/>
        <end position="122"/>
    </location>
</feature>
<accession>A0AA36MEP3</accession>
<dbReference type="InterPro" id="IPR001752">
    <property type="entry name" value="Kinesin_motor_dom"/>
</dbReference>
<dbReference type="Pfam" id="PF00225">
    <property type="entry name" value="Kinesin"/>
    <property type="match status" value="1"/>
</dbReference>
<evidence type="ECO:0000256" key="4">
    <source>
        <dbReference type="ARBA" id="ARBA00023054"/>
    </source>
</evidence>
<organism evidence="11 12">
    <name type="scientific">Cylicocyclus nassatus</name>
    <name type="common">Nematode worm</name>
    <dbReference type="NCBI Taxonomy" id="53992"/>
    <lineage>
        <taxon>Eukaryota</taxon>
        <taxon>Metazoa</taxon>
        <taxon>Ecdysozoa</taxon>
        <taxon>Nematoda</taxon>
        <taxon>Chromadorea</taxon>
        <taxon>Rhabditida</taxon>
        <taxon>Rhabditina</taxon>
        <taxon>Rhabditomorpha</taxon>
        <taxon>Strongyloidea</taxon>
        <taxon>Strongylidae</taxon>
        <taxon>Cylicocyclus</taxon>
    </lineage>
</organism>
<dbReference type="EMBL" id="CATQJL010000326">
    <property type="protein sequence ID" value="CAJ0610489.1"/>
    <property type="molecule type" value="Genomic_DNA"/>
</dbReference>
<dbReference type="InterPro" id="IPR036961">
    <property type="entry name" value="Kinesin_motor_dom_sf"/>
</dbReference>
<evidence type="ECO:0000256" key="7">
    <source>
        <dbReference type="PROSITE-ProRule" id="PRU00283"/>
    </source>
</evidence>
<protein>
    <recommendedName>
        <fullName evidence="10">Kinesin motor domain-containing protein</fullName>
    </recommendedName>
</protein>
<feature type="compositionally biased region" description="Low complexity" evidence="9">
    <location>
        <begin position="188"/>
        <end position="207"/>
    </location>
</feature>
<keyword evidence="6" id="KW-0963">Cytoplasm</keyword>
<dbReference type="InterPro" id="IPR027417">
    <property type="entry name" value="P-loop_NTPase"/>
</dbReference>
<dbReference type="GO" id="GO:0005856">
    <property type="term" value="C:cytoskeleton"/>
    <property type="evidence" value="ECO:0007669"/>
    <property type="project" value="UniProtKB-SubCell"/>
</dbReference>